<evidence type="ECO:0000313" key="2">
    <source>
        <dbReference type="Proteomes" id="UP000756132"/>
    </source>
</evidence>
<dbReference type="GeneID" id="71992384"/>
<sequence>MSRLLQAYHICATGATQPLMGVLWCVCNPHDLLRLGLRRRRICLHIVSLSFPTFLRKLLYLLGGFLFLTLRAGLDEILKAHGFNLTENRRLGRPPSFGFIVRLWQESNLVLLQGTSSEQCLSGPGKLWEVPLKVLFTGVIEQTRMLCEDQIV</sequence>
<dbReference type="Proteomes" id="UP000756132">
    <property type="component" value="Chromosome 10"/>
</dbReference>
<evidence type="ECO:0000313" key="1">
    <source>
        <dbReference type="EMBL" id="UJO23054.1"/>
    </source>
</evidence>
<name>A0A9Q8PI36_PASFU</name>
<dbReference type="EMBL" id="CP090172">
    <property type="protein sequence ID" value="UJO23054.1"/>
    <property type="molecule type" value="Genomic_DNA"/>
</dbReference>
<gene>
    <name evidence="1" type="ORF">CLAFUR5_12506</name>
</gene>
<reference evidence="1" key="2">
    <citation type="journal article" date="2022" name="Microb. Genom.">
        <title>A chromosome-scale genome assembly of the tomato pathogen Cladosporium fulvum reveals a compartmentalized genome architecture and the presence of a dispensable chromosome.</title>
        <authorList>
            <person name="Zaccaron A.Z."/>
            <person name="Chen L.H."/>
            <person name="Samaras A."/>
            <person name="Stergiopoulos I."/>
        </authorList>
    </citation>
    <scope>NUCLEOTIDE SEQUENCE</scope>
    <source>
        <strain evidence="1">Race5_Kim</strain>
    </source>
</reference>
<dbReference type="AlphaFoldDB" id="A0A9Q8PI36"/>
<proteinExistence type="predicted"/>
<accession>A0A9Q8PI36</accession>
<keyword evidence="2" id="KW-1185">Reference proteome</keyword>
<protein>
    <submittedName>
        <fullName evidence="1">Uncharacterized protein</fullName>
    </submittedName>
</protein>
<organism evidence="1 2">
    <name type="scientific">Passalora fulva</name>
    <name type="common">Tomato leaf mold</name>
    <name type="synonym">Cladosporium fulvum</name>
    <dbReference type="NCBI Taxonomy" id="5499"/>
    <lineage>
        <taxon>Eukaryota</taxon>
        <taxon>Fungi</taxon>
        <taxon>Dikarya</taxon>
        <taxon>Ascomycota</taxon>
        <taxon>Pezizomycotina</taxon>
        <taxon>Dothideomycetes</taxon>
        <taxon>Dothideomycetidae</taxon>
        <taxon>Mycosphaerellales</taxon>
        <taxon>Mycosphaerellaceae</taxon>
        <taxon>Fulvia</taxon>
    </lineage>
</organism>
<dbReference type="KEGG" id="ffu:CLAFUR5_12506"/>
<reference evidence="1" key="1">
    <citation type="submission" date="2021-12" db="EMBL/GenBank/DDBJ databases">
        <authorList>
            <person name="Zaccaron A."/>
            <person name="Stergiopoulos I."/>
        </authorList>
    </citation>
    <scope>NUCLEOTIDE SEQUENCE</scope>
    <source>
        <strain evidence="1">Race5_Kim</strain>
    </source>
</reference>
<dbReference type="RefSeq" id="XP_047767420.1">
    <property type="nucleotide sequence ID" value="XM_047911654.1"/>
</dbReference>